<feature type="non-terminal residue" evidence="1">
    <location>
        <position position="1"/>
    </location>
</feature>
<dbReference type="InterPro" id="IPR052898">
    <property type="entry name" value="ACAD10-like"/>
</dbReference>
<keyword evidence="2" id="KW-1185">Reference proteome</keyword>
<dbReference type="Proteomes" id="UP000579941">
    <property type="component" value="Unassembled WGS sequence"/>
</dbReference>
<accession>A0A7L1ARD1</accession>
<dbReference type="EMBL" id="VXAZ01004371">
    <property type="protein sequence ID" value="NXM43190.1"/>
    <property type="molecule type" value="Genomic_DNA"/>
</dbReference>
<dbReference type="AlphaFoldDB" id="A0A7L1ARD1"/>
<evidence type="ECO:0000313" key="2">
    <source>
        <dbReference type="Proteomes" id="UP000579941"/>
    </source>
</evidence>
<dbReference type="InterPro" id="IPR036412">
    <property type="entry name" value="HAD-like_sf"/>
</dbReference>
<evidence type="ECO:0000313" key="1">
    <source>
        <dbReference type="EMBL" id="NXM43190.1"/>
    </source>
</evidence>
<dbReference type="PANTHER" id="PTHR47829">
    <property type="entry name" value="HYDROLASE, PUTATIVE (AFU_ORTHOLOGUE AFUA_1G12880)-RELATED"/>
    <property type="match status" value="1"/>
</dbReference>
<organism evidence="1 2">
    <name type="scientific">Gymnorhina tibicen</name>
    <name type="common">Australian magpie</name>
    <name type="synonym">Cracticus tibicen</name>
    <dbReference type="NCBI Taxonomy" id="9132"/>
    <lineage>
        <taxon>Eukaryota</taxon>
        <taxon>Metazoa</taxon>
        <taxon>Chordata</taxon>
        <taxon>Craniata</taxon>
        <taxon>Vertebrata</taxon>
        <taxon>Euteleostomi</taxon>
        <taxon>Archelosauria</taxon>
        <taxon>Archosauria</taxon>
        <taxon>Dinosauria</taxon>
        <taxon>Saurischia</taxon>
        <taxon>Theropoda</taxon>
        <taxon>Coelurosauria</taxon>
        <taxon>Aves</taxon>
        <taxon>Neognathae</taxon>
        <taxon>Neoaves</taxon>
        <taxon>Telluraves</taxon>
        <taxon>Australaves</taxon>
        <taxon>Passeriformes</taxon>
        <taxon>Artamidae</taxon>
        <taxon>Gymnorhina</taxon>
    </lineage>
</organism>
<protein>
    <submittedName>
        <fullName evidence="1">HYES hydrolase</fullName>
    </submittedName>
</protein>
<feature type="non-terminal residue" evidence="1">
    <location>
        <position position="65"/>
    </location>
</feature>
<dbReference type="GO" id="GO:0016787">
    <property type="term" value="F:hydrolase activity"/>
    <property type="evidence" value="ECO:0007669"/>
    <property type="project" value="UniProtKB-KW"/>
</dbReference>
<dbReference type="Gene3D" id="3.40.50.1000">
    <property type="entry name" value="HAD superfamily/HAD-like"/>
    <property type="match status" value="1"/>
</dbReference>
<proteinExistence type="predicted"/>
<reference evidence="1 2" key="1">
    <citation type="submission" date="2019-09" db="EMBL/GenBank/DDBJ databases">
        <title>Bird 10,000 Genomes (B10K) Project - Family phase.</title>
        <authorList>
            <person name="Zhang G."/>
        </authorList>
    </citation>
    <scope>NUCLEOTIDE SEQUENCE [LARGE SCALE GENOMIC DNA]</scope>
    <source>
        <strain evidence="1">B10K-DU-002-05</strain>
        <tissue evidence="1">Muscle</tissue>
    </source>
</reference>
<sequence>GFRTCVLAESWVDDGAGRALTAALLQRLRSRFHLVLESCRIGKCQPDPGIYSRALEELRARPHEV</sequence>
<gene>
    <name evidence="1" type="primary">Ephx2</name>
    <name evidence="1" type="ORF">GYMTIB_R15039</name>
</gene>
<keyword evidence="1" id="KW-0378">Hydrolase</keyword>
<comment type="caution">
    <text evidence="1">The sequence shown here is derived from an EMBL/GenBank/DDBJ whole genome shotgun (WGS) entry which is preliminary data.</text>
</comment>
<dbReference type="PANTHER" id="PTHR47829:SF1">
    <property type="entry name" value="HAD FAMILY PHOSPHATASE"/>
    <property type="match status" value="1"/>
</dbReference>
<dbReference type="InterPro" id="IPR023214">
    <property type="entry name" value="HAD_sf"/>
</dbReference>
<dbReference type="SUPFAM" id="SSF56784">
    <property type="entry name" value="HAD-like"/>
    <property type="match status" value="1"/>
</dbReference>
<name>A0A7L1ARD1_GYMTI</name>